<dbReference type="RefSeq" id="WP_183340350.1">
    <property type="nucleotide sequence ID" value="NZ_JACHZG010000001.1"/>
</dbReference>
<dbReference type="Gene3D" id="3.40.50.1240">
    <property type="entry name" value="Phosphoglycerate mutase-like"/>
    <property type="match status" value="1"/>
</dbReference>
<feature type="active site" description="Proton donor/acceptor" evidence="1">
    <location>
        <position position="82"/>
    </location>
</feature>
<feature type="binding site" evidence="2">
    <location>
        <position position="58"/>
    </location>
    <ligand>
        <name>substrate</name>
    </ligand>
</feature>
<comment type="caution">
    <text evidence="3">The sequence shown here is derived from an EMBL/GenBank/DDBJ whole genome shotgun (WGS) entry which is preliminary data.</text>
</comment>
<dbReference type="Pfam" id="PF00300">
    <property type="entry name" value="His_Phos_1"/>
    <property type="match status" value="1"/>
</dbReference>
<dbReference type="PANTHER" id="PTHR48100:SF15">
    <property type="entry name" value="SEDOHEPTULOSE 1,7-BISPHOSPHATASE"/>
    <property type="match status" value="1"/>
</dbReference>
<organism evidence="3 4">
    <name type="scientific">Microlunatus antarcticus</name>
    <dbReference type="NCBI Taxonomy" id="53388"/>
    <lineage>
        <taxon>Bacteria</taxon>
        <taxon>Bacillati</taxon>
        <taxon>Actinomycetota</taxon>
        <taxon>Actinomycetes</taxon>
        <taxon>Propionibacteriales</taxon>
        <taxon>Propionibacteriaceae</taxon>
        <taxon>Microlunatus</taxon>
    </lineage>
</organism>
<dbReference type="InterPro" id="IPR029033">
    <property type="entry name" value="His_PPase_superfam"/>
</dbReference>
<feature type="active site" description="Tele-phosphohistidine intermediate" evidence="1">
    <location>
        <position position="9"/>
    </location>
</feature>
<feature type="binding site" evidence="2">
    <location>
        <begin position="82"/>
        <end position="85"/>
    </location>
    <ligand>
        <name>substrate</name>
    </ligand>
</feature>
<keyword evidence="3" id="KW-0413">Isomerase</keyword>
<reference evidence="3 4" key="1">
    <citation type="submission" date="2020-08" db="EMBL/GenBank/DDBJ databases">
        <title>Sequencing the genomes of 1000 actinobacteria strains.</title>
        <authorList>
            <person name="Klenk H.-P."/>
        </authorList>
    </citation>
    <scope>NUCLEOTIDE SEQUENCE [LARGE SCALE GENOMIC DNA]</scope>
    <source>
        <strain evidence="3 4">DSM 11053</strain>
    </source>
</reference>
<sequence length="192" mass="21130">MTELFLVRHGQTEWSRDGRHTSVTDLPLTEHGREQALRLYGRLDPGAFGLALTSPRHRAQITAELAGFVGPHAPEVDEDLVEWFYGDYEGLTSAQIHKDAPGWTVFTAPPAGGETAEQVGARLDRVVDRVRSSGVERAIVFSHGHALRSLMLRWLGLDLSIGDRFPLDTSTVSILGEAKGRGALRQWNAPPE</sequence>
<evidence type="ECO:0000256" key="1">
    <source>
        <dbReference type="PIRSR" id="PIRSR613078-1"/>
    </source>
</evidence>
<dbReference type="GO" id="GO:0101006">
    <property type="term" value="F:protein histidine phosphatase activity"/>
    <property type="evidence" value="ECO:0007669"/>
    <property type="project" value="TreeGrafter"/>
</dbReference>
<dbReference type="InterPro" id="IPR050275">
    <property type="entry name" value="PGM_Phosphatase"/>
</dbReference>
<dbReference type="InterPro" id="IPR013078">
    <property type="entry name" value="His_Pase_superF_clade-1"/>
</dbReference>
<name>A0A7W5JY85_9ACTN</name>
<dbReference type="Proteomes" id="UP000565572">
    <property type="component" value="Unassembled WGS sequence"/>
</dbReference>
<accession>A0A7W5JY85</accession>
<dbReference type="PANTHER" id="PTHR48100">
    <property type="entry name" value="BROAD-SPECIFICITY PHOSPHATASE YOR283W-RELATED"/>
    <property type="match status" value="1"/>
</dbReference>
<dbReference type="EMBL" id="JACHZG010000001">
    <property type="protein sequence ID" value="MBB3328470.1"/>
    <property type="molecule type" value="Genomic_DNA"/>
</dbReference>
<protein>
    <submittedName>
        <fullName evidence="3">Putative phosphoglycerate mutase</fullName>
        <ecNumber evidence="3">5.4.2.12</ecNumber>
    </submittedName>
</protein>
<dbReference type="SMART" id="SM00855">
    <property type="entry name" value="PGAM"/>
    <property type="match status" value="1"/>
</dbReference>
<dbReference type="GO" id="GO:0070297">
    <property type="term" value="P:regulation of phosphorelay signal transduction system"/>
    <property type="evidence" value="ECO:0007669"/>
    <property type="project" value="TreeGrafter"/>
</dbReference>
<dbReference type="GO" id="GO:0004619">
    <property type="term" value="F:phosphoglycerate mutase activity"/>
    <property type="evidence" value="ECO:0007669"/>
    <property type="project" value="UniProtKB-EC"/>
</dbReference>
<dbReference type="AlphaFoldDB" id="A0A7W5JY85"/>
<keyword evidence="4" id="KW-1185">Reference proteome</keyword>
<evidence type="ECO:0000313" key="4">
    <source>
        <dbReference type="Proteomes" id="UP000565572"/>
    </source>
</evidence>
<proteinExistence type="predicted"/>
<dbReference type="SUPFAM" id="SSF53254">
    <property type="entry name" value="Phosphoglycerate mutase-like"/>
    <property type="match status" value="1"/>
</dbReference>
<evidence type="ECO:0000313" key="3">
    <source>
        <dbReference type="EMBL" id="MBB3328470.1"/>
    </source>
</evidence>
<evidence type="ECO:0000256" key="2">
    <source>
        <dbReference type="PIRSR" id="PIRSR613078-2"/>
    </source>
</evidence>
<dbReference type="EC" id="5.4.2.12" evidence="3"/>
<dbReference type="CDD" id="cd07067">
    <property type="entry name" value="HP_PGM_like"/>
    <property type="match status" value="1"/>
</dbReference>
<gene>
    <name evidence="3" type="ORF">FHX39_003414</name>
</gene>